<name>A0A8S5SZM2_9CAUD</name>
<accession>A0A8S5SZM2</accession>
<proteinExistence type="predicted"/>
<dbReference type="EMBL" id="BK032710">
    <property type="protein sequence ID" value="DAF56235.1"/>
    <property type="molecule type" value="Genomic_DNA"/>
</dbReference>
<evidence type="ECO:0000313" key="1">
    <source>
        <dbReference type="EMBL" id="DAF56235.1"/>
    </source>
</evidence>
<reference evidence="1" key="1">
    <citation type="journal article" date="2021" name="Proc. Natl. Acad. Sci. U.S.A.">
        <title>A Catalog of Tens of Thousands of Viruses from Human Metagenomes Reveals Hidden Associations with Chronic Diseases.</title>
        <authorList>
            <person name="Tisza M.J."/>
            <person name="Buck C.B."/>
        </authorList>
    </citation>
    <scope>NUCLEOTIDE SEQUENCE</scope>
    <source>
        <strain evidence="1">Ctxqo3</strain>
    </source>
</reference>
<organism evidence="1">
    <name type="scientific">Podoviridae sp. ctxqo3</name>
    <dbReference type="NCBI Taxonomy" id="2827755"/>
    <lineage>
        <taxon>Viruses</taxon>
        <taxon>Duplodnaviria</taxon>
        <taxon>Heunggongvirae</taxon>
        <taxon>Uroviricota</taxon>
        <taxon>Caudoviricetes</taxon>
    </lineage>
</organism>
<sequence length="55" mass="6676">MKFAYYEEGKKKVFTMAKAYRRFVVDVDAEQKEQGTTFESWLHEMIHYQILNILL</sequence>
<protein>
    <submittedName>
        <fullName evidence="1">Uncharacterized protein</fullName>
    </submittedName>
</protein>